<dbReference type="Pfam" id="PF13565">
    <property type="entry name" value="HTH_32"/>
    <property type="match status" value="1"/>
</dbReference>
<dbReference type="OrthoDB" id="290607at2"/>
<dbReference type="KEGG" id="lrs:PX52LOC_04509"/>
<dbReference type="InterPro" id="IPR009057">
    <property type="entry name" value="Homeodomain-like_sf"/>
</dbReference>
<sequence>MIRVQLPACDRDVLDAEFRRTDDRKLRDRLQIVLTADRGRRPADIVADLGISTRTVPRWLNADHEHGLDGLRPRKARGAAPKVPASLAAEVKRWVIDGPAACGLDRANWTYAELADHLFKTHGVAASRSAVLRFCKKLGVRVYRPTYRFLRADPAKQATARGELAALKKGPPPATSSS</sequence>
<gene>
    <name evidence="1" type="ORF">PX52LOC_04509</name>
</gene>
<name>A0A5C1ADS0_9BACT</name>
<evidence type="ECO:0000313" key="2">
    <source>
        <dbReference type="Proteomes" id="UP000324974"/>
    </source>
</evidence>
<proteinExistence type="predicted"/>
<organism evidence="1 2">
    <name type="scientific">Limnoglobus roseus</name>
    <dbReference type="NCBI Taxonomy" id="2598579"/>
    <lineage>
        <taxon>Bacteria</taxon>
        <taxon>Pseudomonadati</taxon>
        <taxon>Planctomycetota</taxon>
        <taxon>Planctomycetia</taxon>
        <taxon>Gemmatales</taxon>
        <taxon>Gemmataceae</taxon>
        <taxon>Limnoglobus</taxon>
    </lineage>
</organism>
<dbReference type="AlphaFoldDB" id="A0A5C1ADS0"/>
<keyword evidence="2" id="KW-1185">Reference proteome</keyword>
<dbReference type="EMBL" id="CP042425">
    <property type="protein sequence ID" value="QEL17519.1"/>
    <property type="molecule type" value="Genomic_DNA"/>
</dbReference>
<reference evidence="2" key="1">
    <citation type="submission" date="2019-08" db="EMBL/GenBank/DDBJ databases">
        <title>Limnoglobus roseus gen. nov., sp. nov., a novel freshwater planctomycete with a giant genome from the family Gemmataceae.</title>
        <authorList>
            <person name="Kulichevskaya I.S."/>
            <person name="Naumoff D.G."/>
            <person name="Miroshnikov K."/>
            <person name="Ivanova A."/>
            <person name="Philippov D.A."/>
            <person name="Hakobyan A."/>
            <person name="Rijpstra I.C."/>
            <person name="Sinninghe Damste J.S."/>
            <person name="Liesack W."/>
            <person name="Dedysh S.N."/>
        </authorList>
    </citation>
    <scope>NUCLEOTIDE SEQUENCE [LARGE SCALE GENOMIC DNA]</scope>
    <source>
        <strain evidence="2">PX52</strain>
    </source>
</reference>
<accession>A0A5C1ADS0</accession>
<evidence type="ECO:0000313" key="1">
    <source>
        <dbReference type="EMBL" id="QEL17519.1"/>
    </source>
</evidence>
<dbReference type="Proteomes" id="UP000324974">
    <property type="component" value="Chromosome"/>
</dbReference>
<dbReference type="SUPFAM" id="SSF46689">
    <property type="entry name" value="Homeodomain-like"/>
    <property type="match status" value="1"/>
</dbReference>
<dbReference type="RefSeq" id="WP_149112115.1">
    <property type="nucleotide sequence ID" value="NZ_CP042425.1"/>
</dbReference>
<protein>
    <submittedName>
        <fullName evidence="1">Helix-turn-helix domain-containing protein</fullName>
    </submittedName>
</protein>